<evidence type="ECO:0000313" key="8">
    <source>
        <dbReference type="EMBL" id="QOR60937.1"/>
    </source>
</evidence>
<dbReference type="RefSeq" id="WP_197547609.1">
    <property type="nucleotide sequence ID" value="NZ_CP063164.1"/>
</dbReference>
<dbReference type="Pfam" id="PF12913">
    <property type="entry name" value="SH3_6"/>
    <property type="match status" value="1"/>
</dbReference>
<evidence type="ECO:0000256" key="2">
    <source>
        <dbReference type="ARBA" id="ARBA00022670"/>
    </source>
</evidence>
<dbReference type="Gene3D" id="3.90.1720.10">
    <property type="entry name" value="endopeptidase domain like (from Nostoc punctiforme)"/>
    <property type="match status" value="1"/>
</dbReference>
<dbReference type="InterPro" id="IPR038765">
    <property type="entry name" value="Papain-like_cys_pep_sf"/>
</dbReference>
<evidence type="ECO:0000259" key="7">
    <source>
        <dbReference type="Pfam" id="PF12913"/>
    </source>
</evidence>
<comment type="similarity">
    <text evidence="1">Belongs to the peptidase C40 family.</text>
</comment>
<dbReference type="GO" id="GO:0006508">
    <property type="term" value="P:proteolysis"/>
    <property type="evidence" value="ECO:0007669"/>
    <property type="project" value="UniProtKB-KW"/>
</dbReference>
<evidence type="ECO:0000259" key="6">
    <source>
        <dbReference type="Pfam" id="PF12912"/>
    </source>
</evidence>
<keyword evidence="4" id="KW-0788">Thiol protease</keyword>
<sequence length="446" mass="51261">MQLRAVPPIIILFFMSFSLLHADYTLKPSKRKPSRIDHMPKGVVADMKNIPQDPAFYARQIKPWSKAAQKKADAAFNRKYFKPWRLKKLDIPAKDFGWEVRFVTKNRIYTANGKKIPPSTYKRWIENANYGQKDSKRYHAITTERVNVRALPTLSAFYLDPKRVGEGFPFNYNQNSALHMNVPLYVSHFSKDGKWAFVRASYAFGWVRVSDIAFVDEKFIHRFMNGNYAITVRDNLRLFNERGREVSFVKLGTLFPVAKDGVRYLAAGRTANGQVRLKKVRVTTPGLIAKKPLPFNAENVARVAREFYGEPYGWGGGYGCRDCSATTRDFLGVFGIFLRRNSSKQAKDGTSVYIKGISKKAKKKKIIREAEPFRSLLYVPGHIVLYLGQYRGEPVIMHTYWGIRRKDGSKLITGRTIITTTEPGKERKDIREESKLINTFKTIVKF</sequence>
<evidence type="ECO:0000259" key="5">
    <source>
        <dbReference type="Pfam" id="PF00877"/>
    </source>
</evidence>
<protein>
    <submittedName>
        <fullName evidence="8">SH3 domain-containing protein</fullName>
    </submittedName>
</protein>
<organism evidence="8 9">
    <name type="scientific">Sulfurovum indicum</name>
    <dbReference type="NCBI Taxonomy" id="2779528"/>
    <lineage>
        <taxon>Bacteria</taxon>
        <taxon>Pseudomonadati</taxon>
        <taxon>Campylobacterota</taxon>
        <taxon>Epsilonproteobacteria</taxon>
        <taxon>Campylobacterales</taxon>
        <taxon>Sulfurovaceae</taxon>
        <taxon>Sulfurovum</taxon>
    </lineage>
</organism>
<reference evidence="8 9" key="1">
    <citation type="submission" date="2020-10" db="EMBL/GenBank/DDBJ databases">
        <title>The genome of sulfurovum sp.</title>
        <authorList>
            <person name="Xie S."/>
            <person name="Shao Z."/>
            <person name="Jiang L."/>
        </authorList>
    </citation>
    <scope>NUCLEOTIDE SEQUENCE [LARGE SCALE GENOMIC DNA]</scope>
    <source>
        <strain evidence="8 9">ST-419</strain>
    </source>
</reference>
<dbReference type="Pfam" id="PF12912">
    <property type="entry name" value="N_NLPC_P60"/>
    <property type="match status" value="1"/>
</dbReference>
<feature type="domain" description="SH3b1" evidence="7">
    <location>
        <begin position="157"/>
        <end position="208"/>
    </location>
</feature>
<dbReference type="InterPro" id="IPR039439">
    <property type="entry name" value="SH3b1_dom"/>
</dbReference>
<name>A0A7M1S0B1_9BACT</name>
<accession>A0A7M1S0B1</accession>
<keyword evidence="9" id="KW-1185">Reference proteome</keyword>
<dbReference type="InterPro" id="IPR000064">
    <property type="entry name" value="NLP_P60_dom"/>
</dbReference>
<dbReference type="KEGG" id="sinu:IMZ28_05580"/>
<evidence type="ECO:0000256" key="3">
    <source>
        <dbReference type="ARBA" id="ARBA00022801"/>
    </source>
</evidence>
<dbReference type="GO" id="GO:0008234">
    <property type="term" value="F:cysteine-type peptidase activity"/>
    <property type="evidence" value="ECO:0007669"/>
    <property type="project" value="UniProtKB-KW"/>
</dbReference>
<dbReference type="Pfam" id="PF00877">
    <property type="entry name" value="NLPC_P60"/>
    <property type="match status" value="1"/>
</dbReference>
<dbReference type="AlphaFoldDB" id="A0A7M1S0B1"/>
<keyword evidence="2" id="KW-0645">Protease</keyword>
<evidence type="ECO:0000313" key="9">
    <source>
        <dbReference type="Proteomes" id="UP000595074"/>
    </source>
</evidence>
<dbReference type="InterPro" id="IPR025606">
    <property type="entry name" value="NLPC/P60_N_dom"/>
</dbReference>
<evidence type="ECO:0000256" key="1">
    <source>
        <dbReference type="ARBA" id="ARBA00007074"/>
    </source>
</evidence>
<evidence type="ECO:0000256" key="4">
    <source>
        <dbReference type="ARBA" id="ARBA00022807"/>
    </source>
</evidence>
<feature type="domain" description="NLPC/P60 N-terminal" evidence="6">
    <location>
        <begin position="15"/>
        <end position="130"/>
    </location>
</feature>
<dbReference type="SUPFAM" id="SSF54001">
    <property type="entry name" value="Cysteine proteinases"/>
    <property type="match status" value="1"/>
</dbReference>
<feature type="domain" description="NlpC/P60" evidence="5">
    <location>
        <begin position="309"/>
        <end position="389"/>
    </location>
</feature>
<gene>
    <name evidence="8" type="ORF">IMZ28_05580</name>
</gene>
<keyword evidence="3" id="KW-0378">Hydrolase</keyword>
<dbReference type="InterPro" id="IPR027017">
    <property type="entry name" value="P60_peptidase_YkfC"/>
</dbReference>
<dbReference type="EMBL" id="CP063164">
    <property type="protein sequence ID" value="QOR60937.1"/>
    <property type="molecule type" value="Genomic_DNA"/>
</dbReference>
<proteinExistence type="inferred from homology"/>
<dbReference type="Proteomes" id="UP000595074">
    <property type="component" value="Chromosome"/>
</dbReference>
<dbReference type="PIRSF" id="PIRSF019015">
    <property type="entry name" value="P60_peptidase_YkfC"/>
    <property type="match status" value="1"/>
</dbReference>